<evidence type="ECO:0000256" key="4">
    <source>
        <dbReference type="ARBA" id="ARBA00022989"/>
    </source>
</evidence>
<dbReference type="AlphaFoldDB" id="A0A1G7TZ28"/>
<keyword evidence="6" id="KW-1003">Cell membrane</keyword>
<dbReference type="Proteomes" id="UP000199495">
    <property type="component" value="Unassembled WGS sequence"/>
</dbReference>
<dbReference type="InterPro" id="IPR002994">
    <property type="entry name" value="Surf1/Shy1"/>
</dbReference>
<dbReference type="GO" id="GO:0005886">
    <property type="term" value="C:plasma membrane"/>
    <property type="evidence" value="ECO:0007669"/>
    <property type="project" value="UniProtKB-SubCell"/>
</dbReference>
<dbReference type="STRING" id="440168.SAMN04487974_102428"/>
<sequence length="263" mass="28817">MTSAMPSRRFWSPSRIGFVILMTFLTALFVTLGTWQVQRLAEKDALIATVEDRFDQPPAPFPALGEWAALDPEAIDYRPVVISGVFDHEQTVLVFTNLVDRAGQYGGVGYWVLAPLMTPDGGVAWINRGFVPETQAADFINGGADAPTGSTTIEAIARRPQQVNAFTPAPDVDARREWVLDPTRLAAFLPDSEIAVAPVILDAVAGPVGALPQGGETQITFPNRHLEYAGTWYLFAAITPIMVGFWLWRQRRPANLAQPDRAN</sequence>
<feature type="transmembrane region" description="Helical" evidence="6">
    <location>
        <begin position="230"/>
        <end position="248"/>
    </location>
</feature>
<evidence type="ECO:0000256" key="1">
    <source>
        <dbReference type="ARBA" id="ARBA00004370"/>
    </source>
</evidence>
<evidence type="ECO:0000313" key="8">
    <source>
        <dbReference type="Proteomes" id="UP000199495"/>
    </source>
</evidence>
<evidence type="ECO:0000313" key="7">
    <source>
        <dbReference type="EMBL" id="SDG40331.1"/>
    </source>
</evidence>
<dbReference type="Pfam" id="PF02104">
    <property type="entry name" value="SURF1"/>
    <property type="match status" value="1"/>
</dbReference>
<evidence type="ECO:0000256" key="5">
    <source>
        <dbReference type="ARBA" id="ARBA00023136"/>
    </source>
</evidence>
<evidence type="ECO:0000256" key="6">
    <source>
        <dbReference type="RuleBase" id="RU363076"/>
    </source>
</evidence>
<dbReference type="CDD" id="cd06662">
    <property type="entry name" value="SURF1"/>
    <property type="match status" value="1"/>
</dbReference>
<keyword evidence="4 6" id="KW-1133">Transmembrane helix</keyword>
<proteinExistence type="inferred from homology"/>
<keyword evidence="5 6" id="KW-0472">Membrane</keyword>
<protein>
    <recommendedName>
        <fullName evidence="6">SURF1-like protein</fullName>
    </recommendedName>
</protein>
<keyword evidence="8" id="KW-1185">Reference proteome</keyword>
<dbReference type="PROSITE" id="PS50895">
    <property type="entry name" value="SURF1"/>
    <property type="match status" value="1"/>
</dbReference>
<gene>
    <name evidence="7" type="ORF">SAMN04487974_102428</name>
</gene>
<dbReference type="InterPro" id="IPR045214">
    <property type="entry name" value="Surf1/Surf4"/>
</dbReference>
<dbReference type="OrthoDB" id="6079986at2"/>
<comment type="caution">
    <text evidence="6">Lacks conserved residue(s) required for the propagation of feature annotation.</text>
</comment>
<name>A0A1G7TZ28_9HYPH</name>
<reference evidence="7 8" key="1">
    <citation type="submission" date="2016-10" db="EMBL/GenBank/DDBJ databases">
        <authorList>
            <person name="de Groot N.N."/>
        </authorList>
    </citation>
    <scope>NUCLEOTIDE SEQUENCE [LARGE SCALE GENOMIC DNA]</scope>
    <source>
        <strain evidence="7 8">CGMCC 1.10267</strain>
    </source>
</reference>
<keyword evidence="3 6" id="KW-0812">Transmembrane</keyword>
<dbReference type="EMBL" id="FNCS01000002">
    <property type="protein sequence ID" value="SDG40331.1"/>
    <property type="molecule type" value="Genomic_DNA"/>
</dbReference>
<accession>A0A1G7TZ28</accession>
<evidence type="ECO:0000256" key="3">
    <source>
        <dbReference type="ARBA" id="ARBA00022692"/>
    </source>
</evidence>
<dbReference type="PANTHER" id="PTHR23427">
    <property type="entry name" value="SURFEIT LOCUS PROTEIN"/>
    <property type="match status" value="1"/>
</dbReference>
<comment type="subcellular location">
    <subcellularLocation>
        <location evidence="6">Cell membrane</location>
        <topology evidence="6">Multi-pass membrane protein</topology>
    </subcellularLocation>
    <subcellularLocation>
        <location evidence="1">Membrane</location>
    </subcellularLocation>
</comment>
<dbReference type="PANTHER" id="PTHR23427:SF2">
    <property type="entry name" value="SURFEIT LOCUS PROTEIN 1"/>
    <property type="match status" value="1"/>
</dbReference>
<organism evidence="7 8">
    <name type="scientific">Pelagibacterium luteolum</name>
    <dbReference type="NCBI Taxonomy" id="440168"/>
    <lineage>
        <taxon>Bacteria</taxon>
        <taxon>Pseudomonadati</taxon>
        <taxon>Pseudomonadota</taxon>
        <taxon>Alphaproteobacteria</taxon>
        <taxon>Hyphomicrobiales</taxon>
        <taxon>Devosiaceae</taxon>
        <taxon>Pelagibacterium</taxon>
    </lineage>
</organism>
<evidence type="ECO:0000256" key="2">
    <source>
        <dbReference type="ARBA" id="ARBA00007165"/>
    </source>
</evidence>
<dbReference type="RefSeq" id="WP_090593393.1">
    <property type="nucleotide sequence ID" value="NZ_FNCS01000002.1"/>
</dbReference>
<comment type="similarity">
    <text evidence="2 6">Belongs to the SURF1 family.</text>
</comment>